<dbReference type="InParanoid" id="A0A4Q1BB57"/>
<name>A0A4Q1BB57_TREME</name>
<gene>
    <name evidence="1" type="ORF">M231_07475</name>
</gene>
<dbReference type="EMBL" id="SDIL01000147">
    <property type="protein sequence ID" value="RXK35277.1"/>
    <property type="molecule type" value="Genomic_DNA"/>
</dbReference>
<protein>
    <submittedName>
        <fullName evidence="1">Uncharacterized protein</fullName>
    </submittedName>
</protein>
<evidence type="ECO:0000313" key="1">
    <source>
        <dbReference type="EMBL" id="RXK35277.1"/>
    </source>
</evidence>
<reference evidence="1 2" key="1">
    <citation type="submission" date="2016-06" db="EMBL/GenBank/DDBJ databases">
        <title>Evolution of pathogenesis and genome organization in the Tremellales.</title>
        <authorList>
            <person name="Cuomo C."/>
            <person name="Litvintseva A."/>
            <person name="Heitman J."/>
            <person name="Chen Y."/>
            <person name="Sun S."/>
            <person name="Springer D."/>
            <person name="Dromer F."/>
            <person name="Young S."/>
            <person name="Zeng Q."/>
            <person name="Chapman S."/>
            <person name="Gujja S."/>
            <person name="Saif S."/>
            <person name="Birren B."/>
        </authorList>
    </citation>
    <scope>NUCLEOTIDE SEQUENCE [LARGE SCALE GENOMIC DNA]</scope>
    <source>
        <strain evidence="1 2">ATCC 28783</strain>
    </source>
</reference>
<dbReference type="VEuPathDB" id="FungiDB:TREMEDRAFT_65602"/>
<keyword evidence="2" id="KW-1185">Reference proteome</keyword>
<dbReference type="Proteomes" id="UP000289152">
    <property type="component" value="Unassembled WGS sequence"/>
</dbReference>
<dbReference type="AlphaFoldDB" id="A0A4Q1BB57"/>
<comment type="caution">
    <text evidence="1">The sequence shown here is derived from an EMBL/GenBank/DDBJ whole genome shotgun (WGS) entry which is preliminary data.</text>
</comment>
<proteinExistence type="predicted"/>
<organism evidence="1 2">
    <name type="scientific">Tremella mesenterica</name>
    <name type="common">Jelly fungus</name>
    <dbReference type="NCBI Taxonomy" id="5217"/>
    <lineage>
        <taxon>Eukaryota</taxon>
        <taxon>Fungi</taxon>
        <taxon>Dikarya</taxon>
        <taxon>Basidiomycota</taxon>
        <taxon>Agaricomycotina</taxon>
        <taxon>Tremellomycetes</taxon>
        <taxon>Tremellales</taxon>
        <taxon>Tremellaceae</taxon>
        <taxon>Tremella</taxon>
    </lineage>
</organism>
<evidence type="ECO:0000313" key="2">
    <source>
        <dbReference type="Proteomes" id="UP000289152"/>
    </source>
</evidence>
<accession>A0A4Q1BB57</accession>
<sequence>MSSEAHPLGIASQGRIVVWLHERIRANPDLPLDVLAQLDSHLVSTLAHCFSHDLSKFDKTPHSQEAHILALCYCTTPLTPLTICSDTLPMKGQIKVHNMVLGMTKRGFNAGSKENIITLPLPVRSFSQTLTTLSSCGVDEPLRVQSLEVKRIVESMKEFLRAKRSQEEALWAKRMGFALKTMKDRLFYSSLQVRSIGPDDSGNGIVFAINQDVQIWGDHGPETVQLKDLSLAKELWMPIDSQPVKVPGEVENAVEVETPWSSTTTLT</sequence>